<comment type="caution">
    <text evidence="3">The sequence shown here is derived from an EMBL/GenBank/DDBJ whole genome shotgun (WGS) entry which is preliminary data.</text>
</comment>
<name>A0AA39LUT3_9BILA</name>
<evidence type="ECO:0008006" key="5">
    <source>
        <dbReference type="Google" id="ProtNLM"/>
    </source>
</evidence>
<feature type="compositionally biased region" description="Low complexity" evidence="1">
    <location>
        <begin position="546"/>
        <end position="564"/>
    </location>
</feature>
<sequence>MRRRLAFVFSILTFFGLGHCRSLGLPVTHKCDLESDQIQIGRCLRGYLDLWELVRSYESHAIDILFPVPFYNRNSVLFLCDAYLTSRTHCLQEGVLKKCDSELITFVQSHMQYFCGEKAPLALEEFTCISRSLRNQTKCHSHVRGVPHNHPGKCTEIPKFLDCVEEELRAECGDRGFAVVVDALRTFGCAVSEDRAKEAAKIVAKFNATGALTEAVAKEYIEREKPSKLPDELRVLEAVLRHRKRVPRRVASLALANLPPPSTVATGGIWMDVTSRPLNLQFTAQTMEIVVGGPPPDPNSLSEVVRRYFERKNANVRRAPQGRTPVDEIEKNAFLETDPSVEIAFSEDDAAQTHVNAPEENFVPKEEKCDNKKRAQLAQCYAPLIRRWDEIDAKSQKSKAVLLPIYNFSLAHISELCEVFQVTLEECLTPNLLDSCHDNEMIEFVDEQLGNVCSHQTNKKFSTEFLCAREAMISSPHCFELILGRHEPGMNKEEKCAGMNAFYECLEGQVASTCPSESLKVLQTTIHGFGCPLKTSNADTSSNSVASSETKTTETTSAPPSTKSPEPRNHSSDAEILEGGLFSYRLSPECTKPMQTKARQCVAPLMRTWISLREQRPVLSELTFPVYKYTRTELLELCDAYANVFLCAGFEPIMRCLNDELVRFARDHLGYQCSPQNIERFMKHYDCIMELEVVDAGDCRKFVLGLAEPGKDQRKCRGVRQYHDCMKPQIAAKCEKGAAEEFEQTISEFGCEF</sequence>
<dbReference type="EMBL" id="JAUCMV010000003">
    <property type="protein sequence ID" value="KAK0410956.1"/>
    <property type="molecule type" value="Genomic_DNA"/>
</dbReference>
<feature type="chain" id="PRO_5041279454" description="DUF19 domain-containing protein" evidence="2">
    <location>
        <begin position="21"/>
        <end position="753"/>
    </location>
</feature>
<proteinExistence type="predicted"/>
<evidence type="ECO:0000313" key="4">
    <source>
        <dbReference type="Proteomes" id="UP001175271"/>
    </source>
</evidence>
<dbReference type="PANTHER" id="PTHR37431:SF3">
    <property type="entry name" value="DUF19 DOMAIN-CONTAINING PROTEIN"/>
    <property type="match status" value="1"/>
</dbReference>
<reference evidence="3" key="1">
    <citation type="submission" date="2023-06" db="EMBL/GenBank/DDBJ databases">
        <title>Genomic analysis of the entomopathogenic nematode Steinernema hermaphroditum.</title>
        <authorList>
            <person name="Schwarz E.M."/>
            <person name="Heppert J.K."/>
            <person name="Baniya A."/>
            <person name="Schwartz H.T."/>
            <person name="Tan C.-H."/>
            <person name="Antoshechkin I."/>
            <person name="Sternberg P.W."/>
            <person name="Goodrich-Blair H."/>
            <person name="Dillman A.R."/>
        </authorList>
    </citation>
    <scope>NUCLEOTIDE SEQUENCE</scope>
    <source>
        <strain evidence="3">PS9179</strain>
        <tissue evidence="3">Whole animal</tissue>
    </source>
</reference>
<evidence type="ECO:0000313" key="3">
    <source>
        <dbReference type="EMBL" id="KAK0410956.1"/>
    </source>
</evidence>
<evidence type="ECO:0000256" key="1">
    <source>
        <dbReference type="SAM" id="MobiDB-lite"/>
    </source>
</evidence>
<keyword evidence="2" id="KW-0732">Signal</keyword>
<accession>A0AA39LUT3</accession>
<feature type="signal peptide" evidence="2">
    <location>
        <begin position="1"/>
        <end position="20"/>
    </location>
</feature>
<organism evidence="3 4">
    <name type="scientific">Steinernema hermaphroditum</name>
    <dbReference type="NCBI Taxonomy" id="289476"/>
    <lineage>
        <taxon>Eukaryota</taxon>
        <taxon>Metazoa</taxon>
        <taxon>Ecdysozoa</taxon>
        <taxon>Nematoda</taxon>
        <taxon>Chromadorea</taxon>
        <taxon>Rhabditida</taxon>
        <taxon>Tylenchina</taxon>
        <taxon>Panagrolaimomorpha</taxon>
        <taxon>Strongyloidoidea</taxon>
        <taxon>Steinernematidae</taxon>
        <taxon>Steinernema</taxon>
    </lineage>
</organism>
<keyword evidence="4" id="KW-1185">Reference proteome</keyword>
<gene>
    <name evidence="3" type="ORF">QR680_005408</name>
</gene>
<feature type="region of interest" description="Disordered" evidence="1">
    <location>
        <begin position="537"/>
        <end position="572"/>
    </location>
</feature>
<dbReference type="PANTHER" id="PTHR37431">
    <property type="entry name" value="PROTEIN CBG06927"/>
    <property type="match status" value="1"/>
</dbReference>
<evidence type="ECO:0000256" key="2">
    <source>
        <dbReference type="SAM" id="SignalP"/>
    </source>
</evidence>
<dbReference type="AlphaFoldDB" id="A0AA39LUT3"/>
<dbReference type="Proteomes" id="UP001175271">
    <property type="component" value="Unassembled WGS sequence"/>
</dbReference>
<protein>
    <recommendedName>
        <fullName evidence="5">DUF19 domain-containing protein</fullName>
    </recommendedName>
</protein>